<evidence type="ECO:0000256" key="1">
    <source>
        <dbReference type="SAM" id="Coils"/>
    </source>
</evidence>
<organism evidence="2 3">
    <name type="scientific">Klebsormidium nitens</name>
    <name type="common">Green alga</name>
    <name type="synonym">Ulothrix nitens</name>
    <dbReference type="NCBI Taxonomy" id="105231"/>
    <lineage>
        <taxon>Eukaryota</taxon>
        <taxon>Viridiplantae</taxon>
        <taxon>Streptophyta</taxon>
        <taxon>Klebsormidiophyceae</taxon>
        <taxon>Klebsormidiales</taxon>
        <taxon>Klebsormidiaceae</taxon>
        <taxon>Klebsormidium</taxon>
    </lineage>
</organism>
<keyword evidence="1" id="KW-0175">Coiled coil</keyword>
<proteinExistence type="predicted"/>
<feature type="coiled-coil region" evidence="1">
    <location>
        <begin position="16"/>
        <end position="43"/>
    </location>
</feature>
<reference evidence="2 3" key="1">
    <citation type="journal article" date="2014" name="Nat. Commun.">
        <title>Klebsormidium flaccidum genome reveals primary factors for plant terrestrial adaptation.</title>
        <authorList>
            <person name="Hori K."/>
            <person name="Maruyama F."/>
            <person name="Fujisawa T."/>
            <person name="Togashi T."/>
            <person name="Yamamoto N."/>
            <person name="Seo M."/>
            <person name="Sato S."/>
            <person name="Yamada T."/>
            <person name="Mori H."/>
            <person name="Tajima N."/>
            <person name="Moriyama T."/>
            <person name="Ikeuchi M."/>
            <person name="Watanabe M."/>
            <person name="Wada H."/>
            <person name="Kobayashi K."/>
            <person name="Saito M."/>
            <person name="Masuda T."/>
            <person name="Sasaki-Sekimoto Y."/>
            <person name="Mashiguchi K."/>
            <person name="Awai K."/>
            <person name="Shimojima M."/>
            <person name="Masuda S."/>
            <person name="Iwai M."/>
            <person name="Nobusawa T."/>
            <person name="Narise T."/>
            <person name="Kondo S."/>
            <person name="Saito H."/>
            <person name="Sato R."/>
            <person name="Murakawa M."/>
            <person name="Ihara Y."/>
            <person name="Oshima-Yamada Y."/>
            <person name="Ohtaka K."/>
            <person name="Satoh M."/>
            <person name="Sonobe K."/>
            <person name="Ishii M."/>
            <person name="Ohtani R."/>
            <person name="Kanamori-Sato M."/>
            <person name="Honoki R."/>
            <person name="Miyazaki D."/>
            <person name="Mochizuki H."/>
            <person name="Umetsu J."/>
            <person name="Higashi K."/>
            <person name="Shibata D."/>
            <person name="Kamiya Y."/>
            <person name="Sato N."/>
            <person name="Nakamura Y."/>
            <person name="Tabata S."/>
            <person name="Ida S."/>
            <person name="Kurokawa K."/>
            <person name="Ohta H."/>
        </authorList>
    </citation>
    <scope>NUCLEOTIDE SEQUENCE [LARGE SCALE GENOMIC DNA]</scope>
    <source>
        <strain evidence="2 3">NIES-2285</strain>
    </source>
</reference>
<protein>
    <submittedName>
        <fullName evidence="2">Uncharacterized protein</fullName>
    </submittedName>
</protein>
<gene>
    <name evidence="2" type="ORF">KFL_014740010</name>
</gene>
<dbReference type="Proteomes" id="UP000054558">
    <property type="component" value="Unassembled WGS sequence"/>
</dbReference>
<evidence type="ECO:0000313" key="2">
    <source>
        <dbReference type="EMBL" id="GAQ93367.1"/>
    </source>
</evidence>
<dbReference type="AlphaFoldDB" id="A0A1Y1IX83"/>
<feature type="non-terminal residue" evidence="2">
    <location>
        <position position="105"/>
    </location>
</feature>
<dbReference type="EMBL" id="DF238423">
    <property type="protein sequence ID" value="GAQ93367.1"/>
    <property type="molecule type" value="Genomic_DNA"/>
</dbReference>
<name>A0A1Y1IX83_KLENI</name>
<sequence>MCPSNVLSCTNDRLLLQAWDKRLEASEKELVRARHREKELEKTEEDNAARAKQVRLQCFYLLARYARGAAARAEAEERAEETERLATKKQAELQLDYERRMALAK</sequence>
<evidence type="ECO:0000313" key="3">
    <source>
        <dbReference type="Proteomes" id="UP000054558"/>
    </source>
</evidence>
<accession>A0A1Y1IX83</accession>
<keyword evidence="3" id="KW-1185">Reference proteome</keyword>